<name>A0A8D8NTI4_CULPI</name>
<evidence type="ECO:0000313" key="2">
    <source>
        <dbReference type="EMBL" id="CAG6577132.1"/>
    </source>
</evidence>
<feature type="region of interest" description="Disordered" evidence="1">
    <location>
        <begin position="1"/>
        <end position="25"/>
    </location>
</feature>
<organism evidence="2">
    <name type="scientific">Culex pipiens</name>
    <name type="common">House mosquito</name>
    <dbReference type="NCBI Taxonomy" id="7175"/>
    <lineage>
        <taxon>Eukaryota</taxon>
        <taxon>Metazoa</taxon>
        <taxon>Ecdysozoa</taxon>
        <taxon>Arthropoda</taxon>
        <taxon>Hexapoda</taxon>
        <taxon>Insecta</taxon>
        <taxon>Pterygota</taxon>
        <taxon>Neoptera</taxon>
        <taxon>Endopterygota</taxon>
        <taxon>Diptera</taxon>
        <taxon>Nematocera</taxon>
        <taxon>Culicoidea</taxon>
        <taxon>Culicidae</taxon>
        <taxon>Culicinae</taxon>
        <taxon>Culicini</taxon>
        <taxon>Culex</taxon>
        <taxon>Culex</taxon>
    </lineage>
</organism>
<sequence>MEKVEQLDSSVTSNSMTDHNSKSLTSFEADRSFTEFCDENSRLVEDIRESPSPTSPYGKNVALVQPNNHRRSDEPTELSFEKFPENHEEKLKRIKIENALDDSATTQDEWRKFAKSEYGLINGMYPPPPPQPSTIIHVQPPSCLPSLKDVSCLRY</sequence>
<evidence type="ECO:0000256" key="1">
    <source>
        <dbReference type="SAM" id="MobiDB-lite"/>
    </source>
</evidence>
<accession>A0A8D8NTI4</accession>
<reference evidence="2" key="1">
    <citation type="submission" date="2021-05" db="EMBL/GenBank/DDBJ databases">
        <authorList>
            <person name="Alioto T."/>
            <person name="Alioto T."/>
            <person name="Gomez Garrido J."/>
        </authorList>
    </citation>
    <scope>NUCLEOTIDE SEQUENCE</scope>
</reference>
<dbReference type="EMBL" id="HBUE01297402">
    <property type="protein sequence ID" value="CAG6577132.1"/>
    <property type="molecule type" value="Transcribed_RNA"/>
</dbReference>
<protein>
    <submittedName>
        <fullName evidence="2">(northern house mosquito) hypothetical protein</fullName>
    </submittedName>
</protein>
<dbReference type="AlphaFoldDB" id="A0A8D8NTI4"/>
<dbReference type="EMBL" id="HBUE01191487">
    <property type="protein sequence ID" value="CAG6525425.1"/>
    <property type="molecule type" value="Transcribed_RNA"/>
</dbReference>
<proteinExistence type="predicted"/>
<feature type="compositionally biased region" description="Polar residues" evidence="1">
    <location>
        <begin position="7"/>
        <end position="25"/>
    </location>
</feature>